<reference evidence="1" key="1">
    <citation type="journal article" date="2016" name="Front. Microbiol.">
        <title>Genome Sequence of the Piezophilic, Mesophilic Sulfate-Reducing Bacterium Desulfovibrio indicus J2T.</title>
        <authorList>
            <person name="Cao J."/>
            <person name="Maignien L."/>
            <person name="Shao Z."/>
            <person name="Alain K."/>
            <person name="Jebbar M."/>
        </authorList>
    </citation>
    <scope>NUCLEOTIDE SEQUENCE</scope>
    <source>
        <strain evidence="1">JCM 32048</strain>
    </source>
</reference>
<dbReference type="AlphaFoldDB" id="A0AA37M2R1"/>
<reference evidence="1" key="2">
    <citation type="submission" date="2021-08" db="EMBL/GenBank/DDBJ databases">
        <authorList>
            <person name="Tani A."/>
            <person name="Ola A."/>
            <person name="Ogura Y."/>
            <person name="Katsura K."/>
            <person name="Hayashi T."/>
        </authorList>
    </citation>
    <scope>NUCLEOTIDE SEQUENCE</scope>
    <source>
        <strain evidence="1">JCM 32048</strain>
    </source>
</reference>
<protein>
    <submittedName>
        <fullName evidence="1">Uncharacterized protein</fullName>
    </submittedName>
</protein>
<dbReference type="Proteomes" id="UP001055286">
    <property type="component" value="Unassembled WGS sequence"/>
</dbReference>
<evidence type="ECO:0000313" key="2">
    <source>
        <dbReference type="Proteomes" id="UP001055286"/>
    </source>
</evidence>
<gene>
    <name evidence="1" type="ORF">MPEAHAMD_0640</name>
</gene>
<evidence type="ECO:0000313" key="1">
    <source>
        <dbReference type="EMBL" id="GJD60502.1"/>
    </source>
</evidence>
<organism evidence="1 2">
    <name type="scientific">Methylobacterium frigidaeris</name>
    <dbReference type="NCBI Taxonomy" id="2038277"/>
    <lineage>
        <taxon>Bacteria</taxon>
        <taxon>Pseudomonadati</taxon>
        <taxon>Pseudomonadota</taxon>
        <taxon>Alphaproteobacteria</taxon>
        <taxon>Hyphomicrobiales</taxon>
        <taxon>Methylobacteriaceae</taxon>
        <taxon>Methylobacterium</taxon>
    </lineage>
</organism>
<dbReference type="EMBL" id="BPQJ01000002">
    <property type="protein sequence ID" value="GJD60502.1"/>
    <property type="molecule type" value="Genomic_DNA"/>
</dbReference>
<comment type="caution">
    <text evidence="1">The sequence shown here is derived from an EMBL/GenBank/DDBJ whole genome shotgun (WGS) entry which is preliminary data.</text>
</comment>
<accession>A0AA37M2R1</accession>
<sequence>MAGEVVVRSNCHFRFPRRPSRARLIHTLTVRDCGETVHDRCPACSFSPLSPMYVLFSPEPVSSFRRYRAAGDPQP</sequence>
<keyword evidence="2" id="KW-1185">Reference proteome</keyword>
<name>A0AA37M2R1_9HYPH</name>
<proteinExistence type="predicted"/>